<gene>
    <name evidence="2" type="ORF">SAMN03080606_00886</name>
</gene>
<protein>
    <submittedName>
        <fullName evidence="2">Uncharacterized protein</fullName>
    </submittedName>
</protein>
<name>A0A1G5DEH5_9FIRM</name>
<dbReference type="EMBL" id="FMUS01000004">
    <property type="protein sequence ID" value="SCY13152.1"/>
    <property type="molecule type" value="Genomic_DNA"/>
</dbReference>
<keyword evidence="1" id="KW-0472">Membrane</keyword>
<sequence length="149" mass="17261">MDYNTIIIIIGGIIVLAALITIIKSSSRDQTEVTYNTPIMGLHKIQDHETLDQERIMHEISNMRSDILQVKNDILNLFELYNKNNKTNTLGNIVVDEEEPFNQTLNYNMFIQRNNNIIQLYQEGDTPDVIARKLNKSVREVEMVIKLVK</sequence>
<dbReference type="Proteomes" id="UP000198636">
    <property type="component" value="Unassembled WGS sequence"/>
</dbReference>
<organism evidence="2 3">
    <name type="scientific">Alkaliphilus peptidifermentans DSM 18978</name>
    <dbReference type="NCBI Taxonomy" id="1120976"/>
    <lineage>
        <taxon>Bacteria</taxon>
        <taxon>Bacillati</taxon>
        <taxon>Bacillota</taxon>
        <taxon>Clostridia</taxon>
        <taxon>Peptostreptococcales</taxon>
        <taxon>Natronincolaceae</taxon>
        <taxon>Alkaliphilus</taxon>
    </lineage>
</organism>
<evidence type="ECO:0000313" key="2">
    <source>
        <dbReference type="EMBL" id="SCY13152.1"/>
    </source>
</evidence>
<evidence type="ECO:0000256" key="1">
    <source>
        <dbReference type="SAM" id="Phobius"/>
    </source>
</evidence>
<reference evidence="2 3" key="1">
    <citation type="submission" date="2016-10" db="EMBL/GenBank/DDBJ databases">
        <authorList>
            <person name="de Groot N.N."/>
        </authorList>
    </citation>
    <scope>NUCLEOTIDE SEQUENCE [LARGE SCALE GENOMIC DNA]</scope>
    <source>
        <strain evidence="2 3">DSM 18978</strain>
    </source>
</reference>
<dbReference type="AlphaFoldDB" id="A0A1G5DEH5"/>
<dbReference type="STRING" id="1120976.SAMN03080606_00886"/>
<keyword evidence="1" id="KW-1133">Transmembrane helix</keyword>
<keyword evidence="1" id="KW-0812">Transmembrane</keyword>
<accession>A0A1G5DEH5</accession>
<proteinExistence type="predicted"/>
<dbReference type="OrthoDB" id="1956247at2"/>
<feature type="transmembrane region" description="Helical" evidence="1">
    <location>
        <begin position="6"/>
        <end position="23"/>
    </location>
</feature>
<evidence type="ECO:0000313" key="3">
    <source>
        <dbReference type="Proteomes" id="UP000198636"/>
    </source>
</evidence>
<keyword evidence="3" id="KW-1185">Reference proteome</keyword>
<dbReference type="RefSeq" id="WP_091540419.1">
    <property type="nucleotide sequence ID" value="NZ_FMUS01000004.1"/>
</dbReference>